<dbReference type="Proteomes" id="UP001164286">
    <property type="component" value="Unassembled WGS sequence"/>
</dbReference>
<sequence>MSSSTTTADTHPPADPIKRRSSFSSDDSSCPGPIVGSDSYRRRTLANFISFLQDTNDAAFEQAPGPTRPTRQFQFRTMRGSDDVEDRESEVFGQPSAQGLEVIFDGEGTRYCTKRGPESEMEPDKRLDVIARSMSGPDVVWLTQVGTEMQEGTATREDWEVALLTVFRGAYERKKGSVGGVWFEELPRASMSARFVEGRAERRCSGITLTFRPKVAAPK</sequence>
<evidence type="ECO:0000313" key="2">
    <source>
        <dbReference type="EMBL" id="KAI9632754.1"/>
    </source>
</evidence>
<keyword evidence="3" id="KW-1185">Reference proteome</keyword>
<dbReference type="EMBL" id="JAKWFO010000014">
    <property type="protein sequence ID" value="KAI9632754.1"/>
    <property type="molecule type" value="Genomic_DNA"/>
</dbReference>
<organism evidence="2 3">
    <name type="scientific">Dioszegia hungarica</name>
    <dbReference type="NCBI Taxonomy" id="4972"/>
    <lineage>
        <taxon>Eukaryota</taxon>
        <taxon>Fungi</taxon>
        <taxon>Dikarya</taxon>
        <taxon>Basidiomycota</taxon>
        <taxon>Agaricomycotina</taxon>
        <taxon>Tremellomycetes</taxon>
        <taxon>Tremellales</taxon>
        <taxon>Bulleribasidiaceae</taxon>
        <taxon>Dioszegia</taxon>
    </lineage>
</organism>
<proteinExistence type="predicted"/>
<comment type="caution">
    <text evidence="2">The sequence shown here is derived from an EMBL/GenBank/DDBJ whole genome shotgun (WGS) entry which is preliminary data.</text>
</comment>
<dbReference type="AlphaFoldDB" id="A0AA38H543"/>
<evidence type="ECO:0000313" key="3">
    <source>
        <dbReference type="Proteomes" id="UP001164286"/>
    </source>
</evidence>
<gene>
    <name evidence="2" type="ORF">MKK02DRAFT_41064</name>
</gene>
<dbReference type="GeneID" id="77730613"/>
<name>A0AA38H543_9TREE</name>
<reference evidence="2" key="1">
    <citation type="journal article" date="2022" name="G3 (Bethesda)">
        <title>High quality genome of the basidiomycete yeast Dioszegia hungarica PDD-24b-2 isolated from cloud water.</title>
        <authorList>
            <person name="Jarrige D."/>
            <person name="Haridas S."/>
            <person name="Bleykasten-Grosshans C."/>
            <person name="Joly M."/>
            <person name="Nadalig T."/>
            <person name="Sancelme M."/>
            <person name="Vuilleumier S."/>
            <person name="Grigoriev I.V."/>
            <person name="Amato P."/>
            <person name="Bringel F."/>
        </authorList>
    </citation>
    <scope>NUCLEOTIDE SEQUENCE</scope>
    <source>
        <strain evidence="2">PDD-24b-2</strain>
    </source>
</reference>
<protein>
    <submittedName>
        <fullName evidence="2">Uncharacterized protein</fullName>
    </submittedName>
</protein>
<feature type="region of interest" description="Disordered" evidence="1">
    <location>
        <begin position="1"/>
        <end position="38"/>
    </location>
</feature>
<dbReference type="RefSeq" id="XP_052942531.1">
    <property type="nucleotide sequence ID" value="XM_053091408.1"/>
</dbReference>
<evidence type="ECO:0000256" key="1">
    <source>
        <dbReference type="SAM" id="MobiDB-lite"/>
    </source>
</evidence>
<accession>A0AA38H543</accession>